<proteinExistence type="predicted"/>
<protein>
    <submittedName>
        <fullName evidence="3">Probable E3 ubiquitin-protein ligase HERC2</fullName>
    </submittedName>
</protein>
<dbReference type="InterPro" id="IPR009091">
    <property type="entry name" value="RCC1/BLIP-II"/>
</dbReference>
<dbReference type="AlphaFoldDB" id="A0AA35TRU3"/>
<reference evidence="3" key="1">
    <citation type="submission" date="2023-03" db="EMBL/GenBank/DDBJ databases">
        <authorList>
            <person name="Steffen K."/>
            <person name="Cardenas P."/>
        </authorList>
    </citation>
    <scope>NUCLEOTIDE SEQUENCE</scope>
</reference>
<dbReference type="Gene3D" id="2.130.10.30">
    <property type="entry name" value="Regulator of chromosome condensation 1/beta-lactamase-inhibitor protein II"/>
    <property type="match status" value="2"/>
</dbReference>
<keyword evidence="1" id="KW-0677">Repeat</keyword>
<dbReference type="InterPro" id="IPR051625">
    <property type="entry name" value="Signaling_Regulatory_Domain"/>
</dbReference>
<comment type="caution">
    <text evidence="3">The sequence shown here is derived from an EMBL/GenBank/DDBJ whole genome shotgun (WGS) entry which is preliminary data.</text>
</comment>
<dbReference type="SUPFAM" id="SSF50985">
    <property type="entry name" value="RCC1/BLIP-II"/>
    <property type="match status" value="1"/>
</dbReference>
<feature type="repeat" description="RCC1" evidence="2">
    <location>
        <begin position="333"/>
        <end position="384"/>
    </location>
</feature>
<dbReference type="PANTHER" id="PTHR22872">
    <property type="entry name" value="BTK-BINDING PROTEIN-RELATED"/>
    <property type="match status" value="1"/>
</dbReference>
<evidence type="ECO:0000313" key="4">
    <source>
        <dbReference type="Proteomes" id="UP001174909"/>
    </source>
</evidence>
<evidence type="ECO:0000313" key="3">
    <source>
        <dbReference type="EMBL" id="CAI8053285.1"/>
    </source>
</evidence>
<dbReference type="PROSITE" id="PS50012">
    <property type="entry name" value="RCC1_3"/>
    <property type="match status" value="3"/>
</dbReference>
<gene>
    <name evidence="3" type="ORF">GBAR_LOCUS29144</name>
</gene>
<name>A0AA35TRU3_GEOBA</name>
<dbReference type="InterPro" id="IPR000408">
    <property type="entry name" value="Reg_chr_condens"/>
</dbReference>
<feature type="repeat" description="RCC1" evidence="2">
    <location>
        <begin position="246"/>
        <end position="275"/>
    </location>
</feature>
<accession>A0AA35TRU3</accession>
<keyword evidence="4" id="KW-1185">Reference proteome</keyword>
<sequence>MMLDKFSQFITDKFLYDQSVAMEGLLDCGLKEQLFELAKAHNKLQEVLDTMVKRGCIDLSPSVQASLASRQYISTVSEAADGHYLYQMMPSTFVRFLITMPVIIPQYLNHILTLLPNMNVSALIRLANLFDPSHSTIQPLLIKAHTSRPRSHSTGSLVSVADSLSSGIGAVDDTNAPKLDEYIEVFLTILIILNVQRGRNPATRRRGIFPVNSDKGENELYSEASQWTQGRVLACGLNHAALLVNGDLYTWGATKNGKLGHGDIEEEQRSIPLRVETFLMLNVWSWGWGVHGQLGLQSVDEKLLPTHATLLDERNVSVISAGYGHSAVLTVDGKVLTFGNGMYGQLGHGNTEKQSAPKLVTALQGQAVYLLACGNFHTIAVTNDQQVYFWGKNLYRTGLLTAEQLISCAEVLAFSMPTNDKVHHEFRVQCI</sequence>
<evidence type="ECO:0000256" key="1">
    <source>
        <dbReference type="ARBA" id="ARBA00022737"/>
    </source>
</evidence>
<feature type="repeat" description="RCC1" evidence="2">
    <location>
        <begin position="281"/>
        <end position="332"/>
    </location>
</feature>
<dbReference type="PROSITE" id="PS00626">
    <property type="entry name" value="RCC1_2"/>
    <property type="match status" value="2"/>
</dbReference>
<organism evidence="3 4">
    <name type="scientific">Geodia barretti</name>
    <name type="common">Barrett's horny sponge</name>
    <dbReference type="NCBI Taxonomy" id="519541"/>
    <lineage>
        <taxon>Eukaryota</taxon>
        <taxon>Metazoa</taxon>
        <taxon>Porifera</taxon>
        <taxon>Demospongiae</taxon>
        <taxon>Heteroscleromorpha</taxon>
        <taxon>Tetractinellida</taxon>
        <taxon>Astrophorina</taxon>
        <taxon>Geodiidae</taxon>
        <taxon>Geodia</taxon>
    </lineage>
</organism>
<dbReference type="Proteomes" id="UP001174909">
    <property type="component" value="Unassembled WGS sequence"/>
</dbReference>
<dbReference type="EMBL" id="CASHTH010004085">
    <property type="protein sequence ID" value="CAI8053285.1"/>
    <property type="molecule type" value="Genomic_DNA"/>
</dbReference>
<evidence type="ECO:0000256" key="2">
    <source>
        <dbReference type="PROSITE-ProRule" id="PRU00235"/>
    </source>
</evidence>
<dbReference type="Pfam" id="PF00415">
    <property type="entry name" value="RCC1"/>
    <property type="match status" value="3"/>
</dbReference>